<dbReference type="Pfam" id="PF00319">
    <property type="entry name" value="SRF-TF"/>
    <property type="match status" value="1"/>
</dbReference>
<dbReference type="InterPro" id="IPR033896">
    <property type="entry name" value="MEF2-like_N"/>
</dbReference>
<evidence type="ECO:0000259" key="8">
    <source>
        <dbReference type="PROSITE" id="PS51297"/>
    </source>
</evidence>
<dbReference type="PROSITE" id="PS51297">
    <property type="entry name" value="K_BOX"/>
    <property type="match status" value="1"/>
</dbReference>
<dbReference type="GO" id="GO:0003700">
    <property type="term" value="F:DNA-binding transcription factor activity"/>
    <property type="evidence" value="ECO:0007669"/>
    <property type="project" value="InterPro"/>
</dbReference>
<evidence type="ECO:0000256" key="5">
    <source>
        <dbReference type="ARBA" id="ARBA00023242"/>
    </source>
</evidence>
<accession>A0A8B8NMQ2</accession>
<evidence type="ECO:0000256" key="6">
    <source>
        <dbReference type="SAM" id="Coils"/>
    </source>
</evidence>
<dbReference type="SMART" id="SM00432">
    <property type="entry name" value="MADS"/>
    <property type="match status" value="1"/>
</dbReference>
<organism evidence="9 10">
    <name type="scientific">Rhodamnia argentea</name>
    <dbReference type="NCBI Taxonomy" id="178133"/>
    <lineage>
        <taxon>Eukaryota</taxon>
        <taxon>Viridiplantae</taxon>
        <taxon>Streptophyta</taxon>
        <taxon>Embryophyta</taxon>
        <taxon>Tracheophyta</taxon>
        <taxon>Spermatophyta</taxon>
        <taxon>Magnoliopsida</taxon>
        <taxon>eudicotyledons</taxon>
        <taxon>Gunneridae</taxon>
        <taxon>Pentapetalae</taxon>
        <taxon>rosids</taxon>
        <taxon>malvids</taxon>
        <taxon>Myrtales</taxon>
        <taxon>Myrtaceae</taxon>
        <taxon>Myrtoideae</taxon>
        <taxon>Myrteae</taxon>
        <taxon>Australasian group</taxon>
        <taxon>Rhodamnia</taxon>
    </lineage>
</organism>
<dbReference type="PRINTS" id="PR00404">
    <property type="entry name" value="MADSDOMAIN"/>
</dbReference>
<dbReference type="RefSeq" id="XP_030523781.1">
    <property type="nucleotide sequence ID" value="XM_030667921.2"/>
</dbReference>
<dbReference type="Pfam" id="PF01486">
    <property type="entry name" value="K-box"/>
    <property type="match status" value="1"/>
</dbReference>
<protein>
    <submittedName>
        <fullName evidence="10">Agamous-like MADS-box protein TM6</fullName>
    </submittedName>
</protein>
<keyword evidence="3" id="KW-0238">DNA-binding</keyword>
<dbReference type="GO" id="GO:0046983">
    <property type="term" value="F:protein dimerization activity"/>
    <property type="evidence" value="ECO:0007669"/>
    <property type="project" value="InterPro"/>
</dbReference>
<dbReference type="SUPFAM" id="SSF55455">
    <property type="entry name" value="SRF-like"/>
    <property type="match status" value="1"/>
</dbReference>
<keyword evidence="2" id="KW-0805">Transcription regulation</keyword>
<dbReference type="InterPro" id="IPR036879">
    <property type="entry name" value="TF_MADSbox_sf"/>
</dbReference>
<evidence type="ECO:0000256" key="3">
    <source>
        <dbReference type="ARBA" id="ARBA00023125"/>
    </source>
</evidence>
<reference evidence="10" key="1">
    <citation type="submission" date="2025-08" db="UniProtKB">
        <authorList>
            <consortium name="RefSeq"/>
        </authorList>
    </citation>
    <scope>IDENTIFICATION</scope>
    <source>
        <tissue evidence="10">Leaf</tissue>
    </source>
</reference>
<dbReference type="OrthoDB" id="1898716at2759"/>
<dbReference type="CDD" id="cd00265">
    <property type="entry name" value="MADS_MEF2_like"/>
    <property type="match status" value="1"/>
</dbReference>
<gene>
    <name evidence="10" type="primary">LOC115736296</name>
</gene>
<dbReference type="Proteomes" id="UP000827889">
    <property type="component" value="Chromosome 11"/>
</dbReference>
<feature type="coiled-coil region" evidence="6">
    <location>
        <begin position="77"/>
        <end position="111"/>
    </location>
</feature>
<dbReference type="PANTHER" id="PTHR48019">
    <property type="entry name" value="SERUM RESPONSE FACTOR HOMOLOG"/>
    <property type="match status" value="1"/>
</dbReference>
<evidence type="ECO:0000256" key="2">
    <source>
        <dbReference type="ARBA" id="ARBA00023015"/>
    </source>
</evidence>
<dbReference type="KEGG" id="rarg:115736296"/>
<comment type="subcellular location">
    <subcellularLocation>
        <location evidence="1">Nucleus</location>
    </subcellularLocation>
</comment>
<keyword evidence="4" id="KW-0804">Transcription</keyword>
<dbReference type="InterPro" id="IPR002100">
    <property type="entry name" value="TF_MADSbox"/>
</dbReference>
<feature type="domain" description="MADS-box" evidence="7">
    <location>
        <begin position="1"/>
        <end position="61"/>
    </location>
</feature>
<dbReference type="InterPro" id="IPR002487">
    <property type="entry name" value="TF_Kbox"/>
</dbReference>
<dbReference type="Gene3D" id="3.40.1810.10">
    <property type="entry name" value="Transcription factor, MADS-box"/>
    <property type="match status" value="1"/>
</dbReference>
<evidence type="ECO:0000256" key="1">
    <source>
        <dbReference type="ARBA" id="ARBA00004123"/>
    </source>
</evidence>
<evidence type="ECO:0000259" key="7">
    <source>
        <dbReference type="PROSITE" id="PS50066"/>
    </source>
</evidence>
<evidence type="ECO:0000256" key="4">
    <source>
        <dbReference type="ARBA" id="ARBA00023163"/>
    </source>
</evidence>
<dbReference type="PROSITE" id="PS00350">
    <property type="entry name" value="MADS_BOX_1"/>
    <property type="match status" value="1"/>
</dbReference>
<dbReference type="AlphaFoldDB" id="A0A8B8NMQ2"/>
<feature type="domain" description="K-box" evidence="8">
    <location>
        <begin position="84"/>
        <end position="174"/>
    </location>
</feature>
<proteinExistence type="predicted"/>
<dbReference type="GO" id="GO:0045944">
    <property type="term" value="P:positive regulation of transcription by RNA polymerase II"/>
    <property type="evidence" value="ECO:0007669"/>
    <property type="project" value="InterPro"/>
</dbReference>
<sequence length="228" mass="26310">MGRGKIEIQKIENDTNRQVTYSKRRNGIFKKAHELTVLCDARVSILMLSGNKKLHEYISPTTTTKKMIDDYQKALGIDLWTTHYDRMQEELRKLKEVNNNLRKEMRQILGHDLNDLRFAELHNLEQTIESSVHSVRQRKYHVLKTQTDTHKKKVKALEHRYSDLLLESGATYGDLQYGLGEDIEGDYESAITNLSNHNGASAMYALRLNPTDHDLSSEGHFLPDLSLT</sequence>
<name>A0A8B8NMQ2_9MYRT</name>
<evidence type="ECO:0000313" key="9">
    <source>
        <dbReference type="Proteomes" id="UP000827889"/>
    </source>
</evidence>
<evidence type="ECO:0000313" key="10">
    <source>
        <dbReference type="RefSeq" id="XP_030523781.1"/>
    </source>
</evidence>
<dbReference type="GO" id="GO:0005634">
    <property type="term" value="C:nucleus"/>
    <property type="evidence" value="ECO:0007669"/>
    <property type="project" value="UniProtKB-SubCell"/>
</dbReference>
<dbReference type="InterPro" id="IPR050142">
    <property type="entry name" value="MADS-box/MEF2_TF"/>
</dbReference>
<dbReference type="GO" id="GO:0000977">
    <property type="term" value="F:RNA polymerase II transcription regulatory region sequence-specific DNA binding"/>
    <property type="evidence" value="ECO:0007669"/>
    <property type="project" value="InterPro"/>
</dbReference>
<keyword evidence="6" id="KW-0175">Coiled coil</keyword>
<keyword evidence="9" id="KW-1185">Reference proteome</keyword>
<dbReference type="PROSITE" id="PS50066">
    <property type="entry name" value="MADS_BOX_2"/>
    <property type="match status" value="1"/>
</dbReference>
<dbReference type="GeneID" id="115736296"/>
<keyword evidence="5" id="KW-0539">Nucleus</keyword>